<name>A0A841FTL1_9ACTN</name>
<accession>A0A841FTL1</accession>
<protein>
    <recommendedName>
        <fullName evidence="3">CBM2 domain-containing protein</fullName>
    </recommendedName>
</protein>
<keyword evidence="2" id="KW-0812">Transmembrane</keyword>
<dbReference type="EMBL" id="JACHGT010000024">
    <property type="protein sequence ID" value="MBB6039665.1"/>
    <property type="molecule type" value="Genomic_DNA"/>
</dbReference>
<proteinExistence type="predicted"/>
<dbReference type="InterPro" id="IPR001919">
    <property type="entry name" value="CBD2"/>
</dbReference>
<evidence type="ECO:0000313" key="4">
    <source>
        <dbReference type="EMBL" id="MBB6039665.1"/>
    </source>
</evidence>
<gene>
    <name evidence="4" type="ORF">HNR73_007562</name>
</gene>
<reference evidence="4 5" key="1">
    <citation type="submission" date="2020-08" db="EMBL/GenBank/DDBJ databases">
        <title>Genomic Encyclopedia of Type Strains, Phase IV (KMG-IV): sequencing the most valuable type-strain genomes for metagenomic binning, comparative biology and taxonomic classification.</title>
        <authorList>
            <person name="Goeker M."/>
        </authorList>
    </citation>
    <scope>NUCLEOTIDE SEQUENCE [LARGE SCALE GENOMIC DNA]</scope>
    <source>
        <strain evidence="4 5">YIM 65646</strain>
    </source>
</reference>
<evidence type="ECO:0000256" key="2">
    <source>
        <dbReference type="SAM" id="Phobius"/>
    </source>
</evidence>
<comment type="caution">
    <text evidence="4">The sequence shown here is derived from an EMBL/GenBank/DDBJ whole genome shotgun (WGS) entry which is preliminary data.</text>
</comment>
<feature type="region of interest" description="Disordered" evidence="1">
    <location>
        <begin position="37"/>
        <end position="112"/>
    </location>
</feature>
<dbReference type="PROSITE" id="PS51173">
    <property type="entry name" value="CBM2"/>
    <property type="match status" value="1"/>
</dbReference>
<organism evidence="4 5">
    <name type="scientific">Phytomonospora endophytica</name>
    <dbReference type="NCBI Taxonomy" id="714109"/>
    <lineage>
        <taxon>Bacteria</taxon>
        <taxon>Bacillati</taxon>
        <taxon>Actinomycetota</taxon>
        <taxon>Actinomycetes</taxon>
        <taxon>Micromonosporales</taxon>
        <taxon>Micromonosporaceae</taxon>
        <taxon>Phytomonospora</taxon>
    </lineage>
</organism>
<keyword evidence="2" id="KW-0472">Membrane</keyword>
<dbReference type="InterPro" id="IPR012291">
    <property type="entry name" value="CBM2_carb-bd_dom_sf"/>
</dbReference>
<dbReference type="InterPro" id="IPR008965">
    <property type="entry name" value="CBM2/CBM3_carb-bd_dom_sf"/>
</dbReference>
<dbReference type="Pfam" id="PF00553">
    <property type="entry name" value="CBM_2"/>
    <property type="match status" value="1"/>
</dbReference>
<evidence type="ECO:0000313" key="5">
    <source>
        <dbReference type="Proteomes" id="UP000548476"/>
    </source>
</evidence>
<dbReference type="SUPFAM" id="SSF49384">
    <property type="entry name" value="Carbohydrate-binding domain"/>
    <property type="match status" value="1"/>
</dbReference>
<feature type="compositionally biased region" description="Pro residues" evidence="1">
    <location>
        <begin position="75"/>
        <end position="92"/>
    </location>
</feature>
<dbReference type="GO" id="GO:0005975">
    <property type="term" value="P:carbohydrate metabolic process"/>
    <property type="evidence" value="ECO:0007669"/>
    <property type="project" value="InterPro"/>
</dbReference>
<dbReference type="Proteomes" id="UP000548476">
    <property type="component" value="Unassembled WGS sequence"/>
</dbReference>
<sequence length="201" mass="21223">MSGARRRWTFGSWPSIITVFTVLTVVFLAVWLISQSSAGAPRPEGNDDFPVVPDYIGPTPDPRESDAEGSLSPASPSPSPSSKSPTPPPPPPEEPDPEPLRADVSTGDPDWLGEVDSTVVVANPNDEDVDGWTVVIVLSDGMTVIDAEGATYSVDGQKVTFKPDGNAVVPGGGDIEFYFSGHGSDDSSNDVRSCRINGHRC</sequence>
<keyword evidence="5" id="KW-1185">Reference proteome</keyword>
<dbReference type="AlphaFoldDB" id="A0A841FTL1"/>
<evidence type="ECO:0000256" key="1">
    <source>
        <dbReference type="SAM" id="MobiDB-lite"/>
    </source>
</evidence>
<feature type="domain" description="CBM2" evidence="3">
    <location>
        <begin position="86"/>
        <end position="201"/>
    </location>
</feature>
<dbReference type="Gene3D" id="2.60.40.290">
    <property type="match status" value="1"/>
</dbReference>
<feature type="transmembrane region" description="Helical" evidence="2">
    <location>
        <begin position="12"/>
        <end position="33"/>
    </location>
</feature>
<dbReference type="GO" id="GO:0030247">
    <property type="term" value="F:polysaccharide binding"/>
    <property type="evidence" value="ECO:0007669"/>
    <property type="project" value="UniProtKB-UniRule"/>
</dbReference>
<dbReference type="GO" id="GO:0004553">
    <property type="term" value="F:hydrolase activity, hydrolyzing O-glycosyl compounds"/>
    <property type="evidence" value="ECO:0007669"/>
    <property type="project" value="InterPro"/>
</dbReference>
<evidence type="ECO:0000259" key="3">
    <source>
        <dbReference type="PROSITE" id="PS51173"/>
    </source>
</evidence>
<keyword evidence="2" id="KW-1133">Transmembrane helix</keyword>
<dbReference type="RefSeq" id="WP_184792750.1">
    <property type="nucleotide sequence ID" value="NZ_BONT01000028.1"/>
</dbReference>